<evidence type="ECO:0000313" key="1">
    <source>
        <dbReference type="EMBL" id="CAL1413076.1"/>
    </source>
</evidence>
<sequence>MNARWVSYLQKFPFIIQHKSGNQNKVADALSKRASLLVTLSKEIVGFEFLKDFYATDLEFKELWVTCSQQHPHADYHVREGHLFKGDHLCVPISSLREKLIRDLHGGGSRRPFGTRQDHCKLGGTVILAPSSSRR</sequence>
<accession>A0AAV2GQM9</accession>
<gene>
    <name evidence="1" type="ORF">LTRI10_LOCUS52328</name>
</gene>
<reference evidence="1 2" key="1">
    <citation type="submission" date="2024-04" db="EMBL/GenBank/DDBJ databases">
        <authorList>
            <person name="Fracassetti M."/>
        </authorList>
    </citation>
    <scope>NUCLEOTIDE SEQUENCE [LARGE SCALE GENOMIC DNA]</scope>
</reference>
<proteinExistence type="predicted"/>
<organism evidence="1 2">
    <name type="scientific">Linum trigynum</name>
    <dbReference type="NCBI Taxonomy" id="586398"/>
    <lineage>
        <taxon>Eukaryota</taxon>
        <taxon>Viridiplantae</taxon>
        <taxon>Streptophyta</taxon>
        <taxon>Embryophyta</taxon>
        <taxon>Tracheophyta</taxon>
        <taxon>Spermatophyta</taxon>
        <taxon>Magnoliopsida</taxon>
        <taxon>eudicotyledons</taxon>
        <taxon>Gunneridae</taxon>
        <taxon>Pentapetalae</taxon>
        <taxon>rosids</taxon>
        <taxon>fabids</taxon>
        <taxon>Malpighiales</taxon>
        <taxon>Linaceae</taxon>
        <taxon>Linum</taxon>
    </lineage>
</organism>
<dbReference type="AlphaFoldDB" id="A0AAV2GQM9"/>
<evidence type="ECO:0000313" key="2">
    <source>
        <dbReference type="Proteomes" id="UP001497516"/>
    </source>
</evidence>
<protein>
    <submittedName>
        <fullName evidence="1">Uncharacterized protein</fullName>
    </submittedName>
</protein>
<name>A0AAV2GQM9_9ROSI</name>
<keyword evidence="2" id="KW-1185">Reference proteome</keyword>
<dbReference type="Proteomes" id="UP001497516">
    <property type="component" value="Chromosome 9"/>
</dbReference>
<dbReference type="EMBL" id="OZ034822">
    <property type="protein sequence ID" value="CAL1413076.1"/>
    <property type="molecule type" value="Genomic_DNA"/>
</dbReference>